<dbReference type="Proteomes" id="UP000324222">
    <property type="component" value="Unassembled WGS sequence"/>
</dbReference>
<comment type="caution">
    <text evidence="1">The sequence shown here is derived from an EMBL/GenBank/DDBJ whole genome shotgun (WGS) entry which is preliminary data.</text>
</comment>
<evidence type="ECO:0000313" key="2">
    <source>
        <dbReference type="Proteomes" id="UP000324222"/>
    </source>
</evidence>
<proteinExistence type="predicted"/>
<reference evidence="1 2" key="1">
    <citation type="submission" date="2019-05" db="EMBL/GenBank/DDBJ databases">
        <title>Another draft genome of Portunus trituberculatus and its Hox gene families provides insights of decapod evolution.</title>
        <authorList>
            <person name="Jeong J.-H."/>
            <person name="Song I."/>
            <person name="Kim S."/>
            <person name="Choi T."/>
            <person name="Kim D."/>
            <person name="Ryu S."/>
            <person name="Kim W."/>
        </authorList>
    </citation>
    <scope>NUCLEOTIDE SEQUENCE [LARGE SCALE GENOMIC DNA]</scope>
    <source>
        <tissue evidence="1">Muscle</tissue>
    </source>
</reference>
<accession>A0A5B7F2A2</accession>
<evidence type="ECO:0000313" key="1">
    <source>
        <dbReference type="EMBL" id="MPC39617.1"/>
    </source>
</evidence>
<gene>
    <name evidence="1" type="ORF">E2C01_033162</name>
</gene>
<organism evidence="1 2">
    <name type="scientific">Portunus trituberculatus</name>
    <name type="common">Swimming crab</name>
    <name type="synonym">Neptunus trituberculatus</name>
    <dbReference type="NCBI Taxonomy" id="210409"/>
    <lineage>
        <taxon>Eukaryota</taxon>
        <taxon>Metazoa</taxon>
        <taxon>Ecdysozoa</taxon>
        <taxon>Arthropoda</taxon>
        <taxon>Crustacea</taxon>
        <taxon>Multicrustacea</taxon>
        <taxon>Malacostraca</taxon>
        <taxon>Eumalacostraca</taxon>
        <taxon>Eucarida</taxon>
        <taxon>Decapoda</taxon>
        <taxon>Pleocyemata</taxon>
        <taxon>Brachyura</taxon>
        <taxon>Eubrachyura</taxon>
        <taxon>Portunoidea</taxon>
        <taxon>Portunidae</taxon>
        <taxon>Portuninae</taxon>
        <taxon>Portunus</taxon>
    </lineage>
</organism>
<name>A0A5B7F2A2_PORTR</name>
<dbReference type="EMBL" id="VSRR010004423">
    <property type="protein sequence ID" value="MPC39617.1"/>
    <property type="molecule type" value="Genomic_DNA"/>
</dbReference>
<sequence>MRTPAAIRPTLNVTGLTTEEEIRFVIRSMKADTTPGLEGRALECIHTLDIRKLEWGFNGLLLLKEVPWSWAKG</sequence>
<dbReference type="AlphaFoldDB" id="A0A5B7F2A2"/>
<keyword evidence="2" id="KW-1185">Reference proteome</keyword>
<protein>
    <submittedName>
        <fullName evidence="1">Uncharacterized protein</fullName>
    </submittedName>
</protein>